<dbReference type="Proteomes" id="UP000179024">
    <property type="component" value="Unassembled WGS sequence"/>
</dbReference>
<dbReference type="GO" id="GO:0003677">
    <property type="term" value="F:DNA binding"/>
    <property type="evidence" value="ECO:0007669"/>
    <property type="project" value="InterPro"/>
</dbReference>
<sequence>MGLEKLQHSLSLLAQARNSIEAEQEISLGISAIARGFSSGAGRELTTTEILLAIMEPGTEFTFAQGSPLLVYQPHKATLVTTTGVTHLRPVANRFFLRMAYEPECYVRKATLGQDVLGKNWLLKSHSDSVKYYIDQLRITLGDRGRKPRLIRSREYFGYGLFPDPSVMPNIGL</sequence>
<dbReference type="EMBL" id="MGAE01000021">
    <property type="protein sequence ID" value="OGK39292.1"/>
    <property type="molecule type" value="Genomic_DNA"/>
</dbReference>
<name>A0A1F7I7N7_9BACT</name>
<reference evidence="1 2" key="1">
    <citation type="journal article" date="2016" name="Nat. Commun.">
        <title>Thousands of microbial genomes shed light on interconnected biogeochemical processes in an aquifer system.</title>
        <authorList>
            <person name="Anantharaman K."/>
            <person name="Brown C.T."/>
            <person name="Hug L.A."/>
            <person name="Sharon I."/>
            <person name="Castelle C.J."/>
            <person name="Probst A.J."/>
            <person name="Thomas B.C."/>
            <person name="Singh A."/>
            <person name="Wilkins M.J."/>
            <person name="Karaoz U."/>
            <person name="Brodie E.L."/>
            <person name="Williams K.H."/>
            <person name="Hubbard S.S."/>
            <person name="Banfield J.F."/>
        </authorList>
    </citation>
    <scope>NUCLEOTIDE SEQUENCE [LARGE SCALE GENOMIC DNA]</scope>
</reference>
<organism evidence="1 2">
    <name type="scientific">Candidatus Roizmanbacteria bacterium RIFCSPHIGHO2_12_FULL_44_10</name>
    <dbReference type="NCBI Taxonomy" id="1802054"/>
    <lineage>
        <taxon>Bacteria</taxon>
        <taxon>Candidatus Roizmaniibacteriota</taxon>
    </lineage>
</organism>
<dbReference type="Gene3D" id="1.10.10.10">
    <property type="entry name" value="Winged helix-like DNA-binding domain superfamily/Winged helix DNA-binding domain"/>
    <property type="match status" value="1"/>
</dbReference>
<proteinExistence type="predicted"/>
<evidence type="ECO:0008006" key="3">
    <source>
        <dbReference type="Google" id="ProtNLM"/>
    </source>
</evidence>
<protein>
    <recommendedName>
        <fullName evidence="3">OmpR/PhoB-type domain-containing protein</fullName>
    </recommendedName>
</protein>
<dbReference type="SUPFAM" id="SSF46894">
    <property type="entry name" value="C-terminal effector domain of the bipartite response regulators"/>
    <property type="match status" value="1"/>
</dbReference>
<gene>
    <name evidence="1" type="ORF">A3F34_01750</name>
</gene>
<comment type="caution">
    <text evidence="1">The sequence shown here is derived from an EMBL/GenBank/DDBJ whole genome shotgun (WGS) entry which is preliminary data.</text>
</comment>
<evidence type="ECO:0000313" key="2">
    <source>
        <dbReference type="Proteomes" id="UP000179024"/>
    </source>
</evidence>
<dbReference type="AlphaFoldDB" id="A0A1F7I7N7"/>
<dbReference type="InterPro" id="IPR036388">
    <property type="entry name" value="WH-like_DNA-bd_sf"/>
</dbReference>
<accession>A0A1F7I7N7</accession>
<evidence type="ECO:0000313" key="1">
    <source>
        <dbReference type="EMBL" id="OGK39292.1"/>
    </source>
</evidence>
<dbReference type="InterPro" id="IPR016032">
    <property type="entry name" value="Sig_transdc_resp-reg_C-effctor"/>
</dbReference>
<dbReference type="GO" id="GO:0006355">
    <property type="term" value="P:regulation of DNA-templated transcription"/>
    <property type="evidence" value="ECO:0007669"/>
    <property type="project" value="InterPro"/>
</dbReference>